<evidence type="ECO:0000313" key="7">
    <source>
        <dbReference type="Proteomes" id="UP001642487"/>
    </source>
</evidence>
<evidence type="ECO:0000256" key="1">
    <source>
        <dbReference type="ARBA" id="ARBA00005842"/>
    </source>
</evidence>
<dbReference type="PANTHER" id="PTHR11088">
    <property type="entry name" value="TRNA DIMETHYLALLYLTRANSFERASE"/>
    <property type="match status" value="1"/>
</dbReference>
<evidence type="ECO:0000256" key="4">
    <source>
        <dbReference type="ARBA" id="ARBA00022741"/>
    </source>
</evidence>
<evidence type="ECO:0000256" key="3">
    <source>
        <dbReference type="ARBA" id="ARBA00022712"/>
    </source>
</evidence>
<dbReference type="Proteomes" id="UP001642487">
    <property type="component" value="Chromosome 3"/>
</dbReference>
<keyword evidence="3" id="KW-0203">Cytokinin biosynthesis</keyword>
<keyword evidence="5" id="KW-0067">ATP-binding</keyword>
<dbReference type="Gene3D" id="3.40.50.300">
    <property type="entry name" value="P-loop containing nucleotide triphosphate hydrolases"/>
    <property type="match status" value="1"/>
</dbReference>
<sequence>MREIRVDSTSCSNLMTLPSSSSSYSSAKISLLKLPFCGRRKWQRVKAIAGAAGKEKILVIMGATGCGKSGLSVQLASHFASEIINSDKMQVYKGLDITTNKIPFHERHDVPHHLLGDVDSLHEEFTPFHFRVRADNVVSDIASRKKLPILVGGSNSFIHALLVDHFNPNDDVFTPIPKSVISSDLRYRCCFLWLDVAFPILSQYLSIRVDEMLQLGMFEELAEFYDPETAETTPYTGIRKAIGVPEFDRYFKKNPPGKKNGIHRAAFEEAVNAIKRNTHVLAERQIGKILKLKGAGWDMHVLNATDAFRAVVEPGTGRNRKEIWEKQILEPSLRIVKRFLEE</sequence>
<evidence type="ECO:0000256" key="5">
    <source>
        <dbReference type="ARBA" id="ARBA00022840"/>
    </source>
</evidence>
<comment type="similarity">
    <text evidence="1">Belongs to the IPP transferase family.</text>
</comment>
<dbReference type="InterPro" id="IPR027417">
    <property type="entry name" value="P-loop_NTPase"/>
</dbReference>
<dbReference type="PANTHER" id="PTHR11088:SF86">
    <property type="entry name" value="ADENYLATE ISOPENTENYLTRANSFERASE 4-RELATED"/>
    <property type="match status" value="1"/>
</dbReference>
<evidence type="ECO:0000256" key="2">
    <source>
        <dbReference type="ARBA" id="ARBA00022679"/>
    </source>
</evidence>
<keyword evidence="2" id="KW-0808">Transferase</keyword>
<gene>
    <name evidence="6" type="ORF">CITCOLO1_LOCUS8753</name>
</gene>
<dbReference type="SUPFAM" id="SSF52540">
    <property type="entry name" value="P-loop containing nucleoside triphosphate hydrolases"/>
    <property type="match status" value="1"/>
</dbReference>
<accession>A0ABP0Y8Z6</accession>
<proteinExistence type="inferred from homology"/>
<dbReference type="InterPro" id="IPR039657">
    <property type="entry name" value="Dimethylallyltransferase"/>
</dbReference>
<evidence type="ECO:0008006" key="8">
    <source>
        <dbReference type="Google" id="ProtNLM"/>
    </source>
</evidence>
<dbReference type="EMBL" id="OZ021737">
    <property type="protein sequence ID" value="CAK9316874.1"/>
    <property type="molecule type" value="Genomic_DNA"/>
</dbReference>
<name>A0ABP0Y8Z6_9ROSI</name>
<keyword evidence="7" id="KW-1185">Reference proteome</keyword>
<organism evidence="6 7">
    <name type="scientific">Citrullus colocynthis</name>
    <name type="common">colocynth</name>
    <dbReference type="NCBI Taxonomy" id="252529"/>
    <lineage>
        <taxon>Eukaryota</taxon>
        <taxon>Viridiplantae</taxon>
        <taxon>Streptophyta</taxon>
        <taxon>Embryophyta</taxon>
        <taxon>Tracheophyta</taxon>
        <taxon>Spermatophyta</taxon>
        <taxon>Magnoliopsida</taxon>
        <taxon>eudicotyledons</taxon>
        <taxon>Gunneridae</taxon>
        <taxon>Pentapetalae</taxon>
        <taxon>rosids</taxon>
        <taxon>fabids</taxon>
        <taxon>Cucurbitales</taxon>
        <taxon>Cucurbitaceae</taxon>
        <taxon>Benincaseae</taxon>
        <taxon>Citrullus</taxon>
    </lineage>
</organism>
<reference evidence="6 7" key="1">
    <citation type="submission" date="2024-03" db="EMBL/GenBank/DDBJ databases">
        <authorList>
            <person name="Gkanogiannis A."/>
            <person name="Becerra Lopez-Lavalle L."/>
        </authorList>
    </citation>
    <scope>NUCLEOTIDE SEQUENCE [LARGE SCALE GENOMIC DNA]</scope>
</reference>
<dbReference type="Gene3D" id="1.10.287.890">
    <property type="entry name" value="Crystal structure of tRNA isopentenylpyrophosphate transferase (bh2366) domain"/>
    <property type="match status" value="1"/>
</dbReference>
<dbReference type="Pfam" id="PF01715">
    <property type="entry name" value="IPPT"/>
    <property type="match status" value="2"/>
</dbReference>
<evidence type="ECO:0000313" key="6">
    <source>
        <dbReference type="EMBL" id="CAK9316874.1"/>
    </source>
</evidence>
<keyword evidence="4" id="KW-0547">Nucleotide-binding</keyword>
<protein>
    <recommendedName>
        <fullName evidence="8">Adenylate isopentenyltransferase</fullName>
    </recommendedName>
</protein>